<dbReference type="Proteomes" id="UP001626603">
    <property type="component" value="Chromosome"/>
</dbReference>
<gene>
    <name evidence="2" type="ORF">R6Y95_03285</name>
    <name evidence="1" type="ORF">R6Y95_07930</name>
</gene>
<sequence>MPTKTVVERKKATPKTKKTLTQAEIQASIDRLDADMERAGKGRKYTLAEIKKEFGL</sequence>
<reference evidence="1 3" key="1">
    <citation type="submission" date="2023-10" db="EMBL/GenBank/DDBJ databases">
        <title>The complete genome sequence of Methanoculleus palmolei DSM 4273.</title>
        <authorList>
            <person name="Lai S.-J."/>
            <person name="You Y.-T."/>
            <person name="Chen S.-C."/>
        </authorList>
    </citation>
    <scope>NUCLEOTIDE SEQUENCE [LARGE SCALE GENOMIC DNA]</scope>
    <source>
        <strain evidence="1 3">DSM 4273</strain>
    </source>
</reference>
<proteinExistence type="predicted"/>
<accession>A0ABD8A759</accession>
<name>A0ABD8A759_9EURY</name>
<evidence type="ECO:0000313" key="1">
    <source>
        <dbReference type="EMBL" id="WOX55389.1"/>
    </source>
</evidence>
<keyword evidence="3" id="KW-1185">Reference proteome</keyword>
<evidence type="ECO:0000313" key="3">
    <source>
        <dbReference type="Proteomes" id="UP001626603"/>
    </source>
</evidence>
<protein>
    <submittedName>
        <fullName evidence="1">Uncharacterized protein</fullName>
    </submittedName>
</protein>
<dbReference type="EMBL" id="CP137641">
    <property type="protein sequence ID" value="WOX55389.1"/>
    <property type="molecule type" value="Genomic_DNA"/>
</dbReference>
<evidence type="ECO:0000313" key="2">
    <source>
        <dbReference type="EMBL" id="WOX56367.1"/>
    </source>
</evidence>
<organism evidence="1 3">
    <name type="scientific">Methanoculleus palmolei</name>
    <dbReference type="NCBI Taxonomy" id="72612"/>
    <lineage>
        <taxon>Archaea</taxon>
        <taxon>Methanobacteriati</taxon>
        <taxon>Methanobacteriota</taxon>
        <taxon>Stenosarchaea group</taxon>
        <taxon>Methanomicrobia</taxon>
        <taxon>Methanomicrobiales</taxon>
        <taxon>Methanomicrobiaceae</taxon>
        <taxon>Methanoculleus</taxon>
    </lineage>
</organism>
<dbReference type="AlphaFoldDB" id="A0ABD8A759"/>
<dbReference type="EMBL" id="CP137641">
    <property type="protein sequence ID" value="WOX56367.1"/>
    <property type="molecule type" value="Genomic_DNA"/>
</dbReference>